<evidence type="ECO:0000256" key="1">
    <source>
        <dbReference type="ARBA" id="ARBA00022729"/>
    </source>
</evidence>
<evidence type="ECO:0000256" key="2">
    <source>
        <dbReference type="ARBA" id="ARBA00022737"/>
    </source>
</evidence>
<dbReference type="SMART" id="SM00237">
    <property type="entry name" value="Calx_beta"/>
    <property type="match status" value="1"/>
</dbReference>
<dbReference type="EMBL" id="NBYN01000026">
    <property type="protein sequence ID" value="OSO93382.1"/>
    <property type="molecule type" value="Genomic_DNA"/>
</dbReference>
<dbReference type="InterPro" id="IPR025193">
    <property type="entry name" value="DUF4114"/>
</dbReference>
<feature type="domain" description="Calx-beta" evidence="4">
    <location>
        <begin position="157"/>
        <end position="261"/>
    </location>
</feature>
<sequence>MTKITNQALNSALNQLWVFSLSSDFWEVFDAAFGTEYNRKNAEILRSQWQIGDFSQLPEIEILDSSILGSANGAYSSSENRIYLSSNLMENGTSSKIREVLIEEIGHFVDSRINQIDTPGDEGEYFAHLLTDQKLNKDEIDRLKAEDDRVVVTIDGKGVEVEQNNATLAIAPANASQTEGNSGTKPFTFTVTRTGDTSGTSSANWAVTGSGINPANATDFGGILPSGTVNFAVGETSQTITINVSGDTTIENDEGFTVTLSDPIGAVLGTSSSGNTINESASGGFGVTEKYYNISSPGGTFQLNYDMYGIPDRAEIFVNNVLQNQTTGGTNGDGFVSGSGSLNLNSIQLKAGDQIKVTITGNVQGTAWDYNVNYTGGLSSVNYIASGLITNDDNPLNSNVVTPKVNISTGLIFTAQSNGNITLDTNRGSATPDEVTSVQNGTESNFDHIIGLYEVLNSQGEIKDNQGNTLKPGDANYALHALTTARVKNFTVQAGGNDTPSTATQLGSGVSVLAGKLYAPFAIANGGTYFPGNQGIEDFVAAEQGDINRFSAAPQYVRNLVDIEGKNGDIFNNAPRFVQEPVAYFSFGAANPDVSPHFRSYGNGVYGFEDLPVSYTQYSNNDFNDGVFALTLSI</sequence>
<dbReference type="GO" id="GO:0016020">
    <property type="term" value="C:membrane"/>
    <property type="evidence" value="ECO:0007669"/>
    <property type="project" value="InterPro"/>
</dbReference>
<dbReference type="PANTHER" id="PTHR46682:SF1">
    <property type="entry name" value="ADHESION G-PROTEIN COUPLED RECEPTOR V1"/>
    <property type="match status" value="1"/>
</dbReference>
<keyword evidence="2" id="KW-0677">Repeat</keyword>
<dbReference type="Gene3D" id="2.60.40.2030">
    <property type="match status" value="1"/>
</dbReference>
<dbReference type="Proteomes" id="UP000192997">
    <property type="component" value="Unassembled WGS sequence"/>
</dbReference>
<keyword evidence="3" id="KW-0106">Calcium</keyword>
<evidence type="ECO:0000313" key="5">
    <source>
        <dbReference type="EMBL" id="OSO93382.1"/>
    </source>
</evidence>
<reference evidence="6" key="1">
    <citation type="submission" date="2017-04" db="EMBL/GenBank/DDBJ databases">
        <authorList>
            <person name="Abreu V.A."/>
            <person name="Popin R.V."/>
            <person name="Rigonato J."/>
            <person name="Andreote A.P."/>
            <person name="Schaker P.C."/>
            <person name="Hoff-Risseti C."/>
            <person name="Alvarenga D.O."/>
            <person name="Varani A.M."/>
            <person name="Fiore M.F."/>
        </authorList>
    </citation>
    <scope>NUCLEOTIDE SEQUENCE [LARGE SCALE GENOMIC DNA]</scope>
    <source>
        <strain evidence="6">CENA303</strain>
    </source>
</reference>
<dbReference type="InterPro" id="IPR003644">
    <property type="entry name" value="Calx_beta"/>
</dbReference>
<evidence type="ECO:0000256" key="3">
    <source>
        <dbReference type="ARBA" id="ARBA00022837"/>
    </source>
</evidence>
<evidence type="ECO:0000259" key="4">
    <source>
        <dbReference type="SMART" id="SM00237"/>
    </source>
</evidence>
<accession>A0A1X4G999</accession>
<dbReference type="RefSeq" id="WP_085727569.1">
    <property type="nucleotide sequence ID" value="NZ_NBYN01000026.1"/>
</dbReference>
<dbReference type="InterPro" id="IPR038081">
    <property type="entry name" value="CalX-like_sf"/>
</dbReference>
<protein>
    <recommendedName>
        <fullName evidence="4">Calx-beta domain-containing protein</fullName>
    </recommendedName>
</protein>
<name>A0A1X4G999_9CYAN</name>
<dbReference type="InterPro" id="IPR026919">
    <property type="entry name" value="ADGRV1"/>
</dbReference>
<gene>
    <name evidence="5" type="ORF">B7O87_05635</name>
</gene>
<proteinExistence type="predicted"/>
<organism evidence="5 6">
    <name type="scientific">Cylindrospermopsis raciborskii CENA303</name>
    <dbReference type="NCBI Taxonomy" id="1170769"/>
    <lineage>
        <taxon>Bacteria</taxon>
        <taxon>Bacillati</taxon>
        <taxon>Cyanobacteriota</taxon>
        <taxon>Cyanophyceae</taxon>
        <taxon>Nostocales</taxon>
        <taxon>Aphanizomenonaceae</taxon>
        <taxon>Cylindrospermopsis</taxon>
    </lineage>
</organism>
<comment type="caution">
    <text evidence="5">The sequence shown here is derived from an EMBL/GenBank/DDBJ whole genome shotgun (WGS) entry which is preliminary data.</text>
</comment>
<dbReference type="GO" id="GO:0004930">
    <property type="term" value="F:G protein-coupled receptor activity"/>
    <property type="evidence" value="ECO:0007669"/>
    <property type="project" value="InterPro"/>
</dbReference>
<evidence type="ECO:0000313" key="6">
    <source>
        <dbReference type="Proteomes" id="UP000192997"/>
    </source>
</evidence>
<dbReference type="Pfam" id="PF13448">
    <property type="entry name" value="DUF4114"/>
    <property type="match status" value="1"/>
</dbReference>
<dbReference type="SUPFAM" id="SSF141072">
    <property type="entry name" value="CalX-like"/>
    <property type="match status" value="1"/>
</dbReference>
<dbReference type="AlphaFoldDB" id="A0A1X4G999"/>
<keyword evidence="1" id="KW-0732">Signal</keyword>
<dbReference type="PANTHER" id="PTHR46682">
    <property type="entry name" value="ADHESION G-PROTEIN COUPLED RECEPTOR V1"/>
    <property type="match status" value="1"/>
</dbReference>